<dbReference type="RefSeq" id="WP_320002606.1">
    <property type="nucleotide sequence ID" value="NZ_JAUHJS010000001.1"/>
</dbReference>
<evidence type="ECO:0000256" key="2">
    <source>
        <dbReference type="ARBA" id="ARBA00022803"/>
    </source>
</evidence>
<protein>
    <submittedName>
        <fullName evidence="4">Tetratricopeptide repeat protein</fullName>
    </submittedName>
</protein>
<dbReference type="Pfam" id="PF13432">
    <property type="entry name" value="TPR_16"/>
    <property type="match status" value="1"/>
</dbReference>
<dbReference type="InterPro" id="IPR019734">
    <property type="entry name" value="TPR_rpt"/>
</dbReference>
<dbReference type="SMART" id="SM00028">
    <property type="entry name" value="TPR"/>
    <property type="match status" value="3"/>
</dbReference>
<dbReference type="SUPFAM" id="SSF48452">
    <property type="entry name" value="TPR-like"/>
    <property type="match status" value="2"/>
</dbReference>
<dbReference type="InterPro" id="IPR011990">
    <property type="entry name" value="TPR-like_helical_dom_sf"/>
</dbReference>
<evidence type="ECO:0000256" key="3">
    <source>
        <dbReference type="SAM" id="MobiDB-lite"/>
    </source>
</evidence>
<dbReference type="PANTHER" id="PTHR44943:SF4">
    <property type="entry name" value="TPR REPEAT-CONTAINING PROTEIN MJ0798"/>
    <property type="match status" value="1"/>
</dbReference>
<keyword evidence="1" id="KW-0677">Repeat</keyword>
<dbReference type="InterPro" id="IPR051685">
    <property type="entry name" value="Ycf3/AcsC/BcsC/TPR_MFPF"/>
</dbReference>
<evidence type="ECO:0000313" key="5">
    <source>
        <dbReference type="Proteomes" id="UP001168552"/>
    </source>
</evidence>
<keyword evidence="5" id="KW-1185">Reference proteome</keyword>
<organism evidence="4 5">
    <name type="scientific">Shiella aurantiaca</name>
    <dbReference type="NCBI Taxonomy" id="3058365"/>
    <lineage>
        <taxon>Bacteria</taxon>
        <taxon>Pseudomonadati</taxon>
        <taxon>Bacteroidota</taxon>
        <taxon>Cytophagia</taxon>
        <taxon>Cytophagales</taxon>
        <taxon>Shiellaceae</taxon>
        <taxon>Shiella</taxon>
    </lineage>
</organism>
<comment type="caution">
    <text evidence="4">The sequence shown here is derived from an EMBL/GenBank/DDBJ whole genome shotgun (WGS) entry which is preliminary data.</text>
</comment>
<sequence length="373" mass="42861">MDFSRFFYALLCGGFFLSCTQKYADNPVIDIPEENAVYYQQVLTYLDEQIADNPNNSFLYFNKAVVLSKQGQFDQAQSQLQTAIAYNAKNADYYLLEAEIFANLGQTEQALASSLKAQQYGGNILVISDILSGIYIKNGNAKEAEKYVEQIIKIYPDVREYQLRYALSKLAVGDTAQALSRFQELLKEDSTLYEAHLSLSHIYKAQHDTIAWQSQLEKIVSLGKESDAMLHELAALYVAQKQTKEAKRLIFGQEGFKQSVDWLPLLTQLHWAEKNYDSTLYYSALLVQEDDSSTNSLLMHAQLLDKRWQYQKASAVYAKIIEKDSTHEIARQEWDILKRKIAYLRKLEEERRPEPLPEIEPLKLRTTEANDSI</sequence>
<dbReference type="PANTHER" id="PTHR44943">
    <property type="entry name" value="CELLULOSE SYNTHASE OPERON PROTEIN C"/>
    <property type="match status" value="1"/>
</dbReference>
<name>A0ABT8F0W5_9BACT</name>
<proteinExistence type="predicted"/>
<evidence type="ECO:0000256" key="1">
    <source>
        <dbReference type="ARBA" id="ARBA00022737"/>
    </source>
</evidence>
<feature type="region of interest" description="Disordered" evidence="3">
    <location>
        <begin position="351"/>
        <end position="373"/>
    </location>
</feature>
<keyword evidence="2" id="KW-0802">TPR repeat</keyword>
<dbReference type="Proteomes" id="UP001168552">
    <property type="component" value="Unassembled WGS sequence"/>
</dbReference>
<dbReference type="Pfam" id="PF13181">
    <property type="entry name" value="TPR_8"/>
    <property type="match status" value="1"/>
</dbReference>
<gene>
    <name evidence="4" type="ORF">QWY31_01140</name>
</gene>
<dbReference type="Gene3D" id="1.25.40.10">
    <property type="entry name" value="Tetratricopeptide repeat domain"/>
    <property type="match status" value="2"/>
</dbReference>
<accession>A0ABT8F0W5</accession>
<dbReference type="PROSITE" id="PS51257">
    <property type="entry name" value="PROKAR_LIPOPROTEIN"/>
    <property type="match status" value="1"/>
</dbReference>
<dbReference type="EMBL" id="JAUHJS010000001">
    <property type="protein sequence ID" value="MDN4164080.1"/>
    <property type="molecule type" value="Genomic_DNA"/>
</dbReference>
<reference evidence="4" key="1">
    <citation type="submission" date="2023-06" db="EMBL/GenBank/DDBJ databases">
        <title>Cytophagales bacterium Strain LB-30, isolated from soil.</title>
        <authorList>
            <person name="Liu B."/>
        </authorList>
    </citation>
    <scope>NUCLEOTIDE SEQUENCE</scope>
    <source>
        <strain evidence="4">LB-30</strain>
    </source>
</reference>
<evidence type="ECO:0000313" key="4">
    <source>
        <dbReference type="EMBL" id="MDN4164080.1"/>
    </source>
</evidence>